<keyword evidence="2" id="KW-1185">Reference proteome</keyword>
<reference evidence="1 2" key="1">
    <citation type="submission" date="2019-07" db="EMBL/GenBank/DDBJ databases">
        <title>Ln-dependent methylotrophs.</title>
        <authorList>
            <person name="Tani A."/>
        </authorList>
    </citation>
    <scope>NUCLEOTIDE SEQUENCE [LARGE SCALE GENOMIC DNA]</scope>
    <source>
        <strain evidence="1 2">SM12</strain>
    </source>
</reference>
<protein>
    <recommendedName>
        <fullName evidence="3">Type I-E CRISPR-associated protein Cse2/CasB</fullName>
    </recommendedName>
</protein>
<evidence type="ECO:0000313" key="1">
    <source>
        <dbReference type="EMBL" id="TRL42297.1"/>
    </source>
</evidence>
<accession>A0A549TH92</accession>
<evidence type="ECO:0008006" key="3">
    <source>
        <dbReference type="Google" id="ProtNLM"/>
    </source>
</evidence>
<proteinExistence type="predicted"/>
<organism evidence="1 2">
    <name type="scientific">Rhizobium straminoryzae</name>
    <dbReference type="NCBI Taxonomy" id="1387186"/>
    <lineage>
        <taxon>Bacteria</taxon>
        <taxon>Pseudomonadati</taxon>
        <taxon>Pseudomonadota</taxon>
        <taxon>Alphaproteobacteria</taxon>
        <taxon>Hyphomicrobiales</taxon>
        <taxon>Rhizobiaceae</taxon>
        <taxon>Rhizobium/Agrobacterium group</taxon>
        <taxon>Rhizobium</taxon>
    </lineage>
</organism>
<dbReference type="AlphaFoldDB" id="A0A549TH92"/>
<dbReference type="Proteomes" id="UP000316801">
    <property type="component" value="Unassembled WGS sequence"/>
</dbReference>
<evidence type="ECO:0000313" key="2">
    <source>
        <dbReference type="Proteomes" id="UP000316801"/>
    </source>
</evidence>
<dbReference type="Gene3D" id="1.10.520.40">
    <property type="entry name" value="CRISPR-associated protein Cse2"/>
    <property type="match status" value="1"/>
</dbReference>
<sequence>MPEAVQTQDDDLKSAVANLVGELMKLNPGQLARLRRMDIDGPGELEFWRLAQNKALKLSGNDTGMLFVRILALLAPRGEVASRAPFHRLGEPLGKVLAEAKFSEKRLATFMALPFARRGEALEGIARFIARKMENGVNCVDIAQLLFVNDVWPLRRLAAAYYTASDRIAAVKAKGEDK</sequence>
<comment type="caution">
    <text evidence="1">The sequence shown here is derived from an EMBL/GenBank/DDBJ whole genome shotgun (WGS) entry which is preliminary data.</text>
</comment>
<gene>
    <name evidence="1" type="ORF">FNA46_02160</name>
</gene>
<dbReference type="InterPro" id="IPR038287">
    <property type="entry name" value="Cse2_sf"/>
</dbReference>
<name>A0A549TH92_9HYPH</name>
<dbReference type="RefSeq" id="WP_142880702.1">
    <property type="nucleotide sequence ID" value="NZ_VJMG01000006.1"/>
</dbReference>
<dbReference type="EMBL" id="VJMG01000006">
    <property type="protein sequence ID" value="TRL42297.1"/>
    <property type="molecule type" value="Genomic_DNA"/>
</dbReference>